<evidence type="ECO:0000313" key="2">
    <source>
        <dbReference type="Proteomes" id="UP000828390"/>
    </source>
</evidence>
<sequence>MVCQKDFQGGVLTWVMRSPSKPSRVENLPALPDMEVENSSSGMLIQHVSL</sequence>
<name>A0A9D4BS70_DREPO</name>
<proteinExistence type="predicted"/>
<accession>A0A9D4BS70</accession>
<gene>
    <name evidence="1" type="ORF">DPMN_078493</name>
</gene>
<dbReference type="EMBL" id="JAIWYP010000015">
    <property type="protein sequence ID" value="KAH3703457.1"/>
    <property type="molecule type" value="Genomic_DNA"/>
</dbReference>
<reference evidence="1" key="2">
    <citation type="submission" date="2020-11" db="EMBL/GenBank/DDBJ databases">
        <authorList>
            <person name="McCartney M.A."/>
            <person name="Auch B."/>
            <person name="Kono T."/>
            <person name="Mallez S."/>
            <person name="Becker A."/>
            <person name="Gohl D.M."/>
            <person name="Silverstein K.A.T."/>
            <person name="Koren S."/>
            <person name="Bechman K.B."/>
            <person name="Herman A."/>
            <person name="Abrahante J.E."/>
            <person name="Garbe J."/>
        </authorList>
    </citation>
    <scope>NUCLEOTIDE SEQUENCE</scope>
    <source>
        <strain evidence="1">Duluth1</strain>
        <tissue evidence="1">Whole animal</tissue>
    </source>
</reference>
<reference evidence="1" key="1">
    <citation type="journal article" date="2019" name="bioRxiv">
        <title>The Genome of the Zebra Mussel, Dreissena polymorpha: A Resource for Invasive Species Research.</title>
        <authorList>
            <person name="McCartney M.A."/>
            <person name="Auch B."/>
            <person name="Kono T."/>
            <person name="Mallez S."/>
            <person name="Zhang Y."/>
            <person name="Obille A."/>
            <person name="Becker A."/>
            <person name="Abrahante J.E."/>
            <person name="Garbe J."/>
            <person name="Badalamenti J.P."/>
            <person name="Herman A."/>
            <person name="Mangelson H."/>
            <person name="Liachko I."/>
            <person name="Sullivan S."/>
            <person name="Sone E.D."/>
            <person name="Koren S."/>
            <person name="Silverstein K.A.T."/>
            <person name="Beckman K.B."/>
            <person name="Gohl D.M."/>
        </authorList>
    </citation>
    <scope>NUCLEOTIDE SEQUENCE</scope>
    <source>
        <strain evidence="1">Duluth1</strain>
        <tissue evidence="1">Whole animal</tissue>
    </source>
</reference>
<organism evidence="1 2">
    <name type="scientific">Dreissena polymorpha</name>
    <name type="common">Zebra mussel</name>
    <name type="synonym">Mytilus polymorpha</name>
    <dbReference type="NCBI Taxonomy" id="45954"/>
    <lineage>
        <taxon>Eukaryota</taxon>
        <taxon>Metazoa</taxon>
        <taxon>Spiralia</taxon>
        <taxon>Lophotrochozoa</taxon>
        <taxon>Mollusca</taxon>
        <taxon>Bivalvia</taxon>
        <taxon>Autobranchia</taxon>
        <taxon>Heteroconchia</taxon>
        <taxon>Euheterodonta</taxon>
        <taxon>Imparidentia</taxon>
        <taxon>Neoheterodontei</taxon>
        <taxon>Myida</taxon>
        <taxon>Dreissenoidea</taxon>
        <taxon>Dreissenidae</taxon>
        <taxon>Dreissena</taxon>
    </lineage>
</organism>
<protein>
    <submittedName>
        <fullName evidence="1">Uncharacterized protein</fullName>
    </submittedName>
</protein>
<evidence type="ECO:0000313" key="1">
    <source>
        <dbReference type="EMBL" id="KAH3703457.1"/>
    </source>
</evidence>
<keyword evidence="2" id="KW-1185">Reference proteome</keyword>
<dbReference type="AlphaFoldDB" id="A0A9D4BS70"/>
<dbReference type="Proteomes" id="UP000828390">
    <property type="component" value="Unassembled WGS sequence"/>
</dbReference>
<comment type="caution">
    <text evidence="1">The sequence shown here is derived from an EMBL/GenBank/DDBJ whole genome shotgun (WGS) entry which is preliminary data.</text>
</comment>